<sequence>MPIIEIHLLEGRSVIQKRALIAGITDAVTNALGVKSDQVRILIDELLPEHFAVSGKTRGEHLERVHSETLNATYGMANHEKN</sequence>
<dbReference type="InterPro" id="IPR004370">
    <property type="entry name" value="4-OT-like_dom"/>
</dbReference>
<gene>
    <name evidence="6" type="ORF">D3878_13605</name>
</gene>
<name>A0A3A3G9E8_9BURK</name>
<keyword evidence="7" id="KW-1185">Reference proteome</keyword>
<dbReference type="Gene3D" id="3.30.429.10">
    <property type="entry name" value="Macrophage Migration Inhibitory Factor"/>
    <property type="match status" value="1"/>
</dbReference>
<dbReference type="NCBIfam" id="NF002571">
    <property type="entry name" value="PRK02220.1"/>
    <property type="match status" value="1"/>
</dbReference>
<comment type="similarity">
    <text evidence="1 4">Belongs to the 4-oxalocrotonate tautomerase family.</text>
</comment>
<feature type="active site" description="Proton acceptor; via imino nitrogen" evidence="3">
    <location>
        <position position="2"/>
    </location>
</feature>
<evidence type="ECO:0000256" key="1">
    <source>
        <dbReference type="ARBA" id="ARBA00006723"/>
    </source>
</evidence>
<dbReference type="Pfam" id="PF01361">
    <property type="entry name" value="Tautomerase"/>
    <property type="match status" value="1"/>
</dbReference>
<evidence type="ECO:0000256" key="4">
    <source>
        <dbReference type="RuleBase" id="RU362032"/>
    </source>
</evidence>
<dbReference type="PANTHER" id="PTHR35530">
    <property type="entry name" value="TAUTOMERASE-RELATED"/>
    <property type="match status" value="1"/>
</dbReference>
<evidence type="ECO:0000313" key="7">
    <source>
        <dbReference type="Proteomes" id="UP000266327"/>
    </source>
</evidence>
<dbReference type="EC" id="5.3.2.-" evidence="4"/>
<dbReference type="SUPFAM" id="SSF55331">
    <property type="entry name" value="Tautomerase/MIF"/>
    <property type="match status" value="1"/>
</dbReference>
<dbReference type="OrthoDB" id="8527422at2"/>
<dbReference type="PANTHER" id="PTHR35530:SF1">
    <property type="entry name" value="2-HYDROXYMUCONATE TAUTOMERASE"/>
    <property type="match status" value="1"/>
</dbReference>
<dbReference type="InterPro" id="IPR018191">
    <property type="entry name" value="4-OT"/>
</dbReference>
<comment type="caution">
    <text evidence="6">The sequence shown here is derived from an EMBL/GenBank/DDBJ whole genome shotgun (WGS) entry which is preliminary data.</text>
</comment>
<dbReference type="GO" id="GO:0016853">
    <property type="term" value="F:isomerase activity"/>
    <property type="evidence" value="ECO:0007669"/>
    <property type="project" value="UniProtKB-UniRule"/>
</dbReference>
<dbReference type="Proteomes" id="UP000266327">
    <property type="component" value="Unassembled WGS sequence"/>
</dbReference>
<dbReference type="InterPro" id="IPR014347">
    <property type="entry name" value="Tautomerase/MIF_sf"/>
</dbReference>
<evidence type="ECO:0000259" key="5">
    <source>
        <dbReference type="Pfam" id="PF01361"/>
    </source>
</evidence>
<keyword evidence="2 4" id="KW-0413">Isomerase</keyword>
<reference evidence="7" key="1">
    <citation type="submission" date="2018-09" db="EMBL/GenBank/DDBJ databases">
        <authorList>
            <person name="Zhu H."/>
        </authorList>
    </citation>
    <scope>NUCLEOTIDE SEQUENCE [LARGE SCALE GENOMIC DNA]</scope>
    <source>
        <strain evidence="7">K1S02-23</strain>
    </source>
</reference>
<dbReference type="NCBIfam" id="TIGR00013">
    <property type="entry name" value="taut"/>
    <property type="match status" value="1"/>
</dbReference>
<feature type="domain" description="4-oxalocrotonate tautomerase-like" evidence="5">
    <location>
        <begin position="2"/>
        <end position="56"/>
    </location>
</feature>
<dbReference type="EMBL" id="QYUQ01000002">
    <property type="protein sequence ID" value="RJG04414.1"/>
    <property type="molecule type" value="Genomic_DNA"/>
</dbReference>
<evidence type="ECO:0000256" key="2">
    <source>
        <dbReference type="ARBA" id="ARBA00023235"/>
    </source>
</evidence>
<dbReference type="AlphaFoldDB" id="A0A3A3G9E8"/>
<protein>
    <recommendedName>
        <fullName evidence="4">Tautomerase</fullName>
        <ecNumber evidence="4">5.3.2.-</ecNumber>
    </recommendedName>
</protein>
<organism evidence="6 7">
    <name type="scientific">Noviherbaspirillum sedimenti</name>
    <dbReference type="NCBI Taxonomy" id="2320865"/>
    <lineage>
        <taxon>Bacteria</taxon>
        <taxon>Pseudomonadati</taxon>
        <taxon>Pseudomonadota</taxon>
        <taxon>Betaproteobacteria</taxon>
        <taxon>Burkholderiales</taxon>
        <taxon>Oxalobacteraceae</taxon>
        <taxon>Noviherbaspirillum</taxon>
    </lineage>
</organism>
<accession>A0A3A3G9E8</accession>
<evidence type="ECO:0000256" key="3">
    <source>
        <dbReference type="PIRSR" id="PIRSR618191-1"/>
    </source>
</evidence>
<proteinExistence type="inferred from homology"/>
<evidence type="ECO:0000313" key="6">
    <source>
        <dbReference type="EMBL" id="RJG04414.1"/>
    </source>
</evidence>
<dbReference type="RefSeq" id="WP_119787890.1">
    <property type="nucleotide sequence ID" value="NZ_QYUQ01000002.1"/>
</dbReference>